<dbReference type="Proteomes" id="UP000789508">
    <property type="component" value="Unassembled WGS sequence"/>
</dbReference>
<evidence type="ECO:0000313" key="2">
    <source>
        <dbReference type="Proteomes" id="UP000789508"/>
    </source>
</evidence>
<gene>
    <name evidence="1" type="ORF">ALEPTO_LOCUS6748</name>
</gene>
<reference evidence="1" key="1">
    <citation type="submission" date="2021-06" db="EMBL/GenBank/DDBJ databases">
        <authorList>
            <person name="Kallberg Y."/>
            <person name="Tangrot J."/>
            <person name="Rosling A."/>
        </authorList>
    </citation>
    <scope>NUCLEOTIDE SEQUENCE</scope>
    <source>
        <strain evidence="1">FL130A</strain>
    </source>
</reference>
<keyword evidence="2" id="KW-1185">Reference proteome</keyword>
<dbReference type="AlphaFoldDB" id="A0A9N9BMG5"/>
<comment type="caution">
    <text evidence="1">The sequence shown here is derived from an EMBL/GenBank/DDBJ whole genome shotgun (WGS) entry which is preliminary data.</text>
</comment>
<feature type="non-terminal residue" evidence="1">
    <location>
        <position position="97"/>
    </location>
</feature>
<accession>A0A9N9BMG5</accession>
<dbReference type="EMBL" id="CAJVPS010002493">
    <property type="protein sequence ID" value="CAG8569611.1"/>
    <property type="molecule type" value="Genomic_DNA"/>
</dbReference>
<proteinExistence type="predicted"/>
<evidence type="ECO:0000313" key="1">
    <source>
        <dbReference type="EMBL" id="CAG8569611.1"/>
    </source>
</evidence>
<organism evidence="1 2">
    <name type="scientific">Ambispora leptoticha</name>
    <dbReference type="NCBI Taxonomy" id="144679"/>
    <lineage>
        <taxon>Eukaryota</taxon>
        <taxon>Fungi</taxon>
        <taxon>Fungi incertae sedis</taxon>
        <taxon>Mucoromycota</taxon>
        <taxon>Glomeromycotina</taxon>
        <taxon>Glomeromycetes</taxon>
        <taxon>Archaeosporales</taxon>
        <taxon>Ambisporaceae</taxon>
        <taxon>Ambispora</taxon>
    </lineage>
</organism>
<sequence length="97" mass="10812">MCLTFCTSGIRAGAAELAARNKIFSSIKGKSKEDAKEYYKENEEFTLLASEESEEVGFLASCLSILDENLEIVNSELDTVLYNIEDLLKLDLLIVKL</sequence>
<name>A0A9N9BMG5_9GLOM</name>
<protein>
    <submittedName>
        <fullName evidence="1">5546_t:CDS:1</fullName>
    </submittedName>
</protein>